<evidence type="ECO:0000259" key="12">
    <source>
        <dbReference type="PROSITE" id="PS50089"/>
    </source>
</evidence>
<dbReference type="InterPro" id="IPR051834">
    <property type="entry name" value="RING_finger_E3_ligase"/>
</dbReference>
<dbReference type="GO" id="GO:0061630">
    <property type="term" value="F:ubiquitin protein ligase activity"/>
    <property type="evidence" value="ECO:0007669"/>
    <property type="project" value="TreeGrafter"/>
</dbReference>
<proteinExistence type="evidence at transcript level"/>
<dbReference type="CDD" id="cd16796">
    <property type="entry name" value="RING-H2_RNF13"/>
    <property type="match status" value="1"/>
</dbReference>
<dbReference type="InterPro" id="IPR003137">
    <property type="entry name" value="PA_domain"/>
</dbReference>
<feature type="compositionally biased region" description="Polar residues" evidence="9">
    <location>
        <begin position="313"/>
        <end position="329"/>
    </location>
</feature>
<dbReference type="SMART" id="SM00184">
    <property type="entry name" value="RING"/>
    <property type="match status" value="1"/>
</dbReference>
<evidence type="ECO:0000256" key="4">
    <source>
        <dbReference type="ARBA" id="ARBA00022771"/>
    </source>
</evidence>
<evidence type="ECO:0000256" key="8">
    <source>
        <dbReference type="PROSITE-ProRule" id="PRU00175"/>
    </source>
</evidence>
<dbReference type="Pfam" id="PF02225">
    <property type="entry name" value="PA"/>
    <property type="match status" value="1"/>
</dbReference>
<dbReference type="AlphaFoldDB" id="A0A2P2HXG3"/>
<reference evidence="13" key="2">
    <citation type="journal article" date="2018" name="Biosci. Biotechnol. Biochem.">
        <title>Polysaccharide hydrolase of the hadal zone amphipods Hirondellea gigas.</title>
        <authorList>
            <person name="Kobayashi H."/>
            <person name="Nagahama T."/>
            <person name="Arai W."/>
            <person name="Sasagawa Y."/>
            <person name="Umeda M."/>
            <person name="Hayashi T."/>
            <person name="Nikaido I."/>
            <person name="Watanabe H."/>
            <person name="Oguri K."/>
            <person name="Kitazato H."/>
            <person name="Fujioka K."/>
            <person name="Kido Y."/>
            <person name="Takami H."/>
        </authorList>
    </citation>
    <scope>NUCLEOTIDE SEQUENCE</scope>
    <source>
        <tissue evidence="13">Whole body</tissue>
    </source>
</reference>
<feature type="signal peptide" evidence="11">
    <location>
        <begin position="1"/>
        <end position="27"/>
    </location>
</feature>
<dbReference type="EMBL" id="IACT01001034">
    <property type="protein sequence ID" value="LAC20400.1"/>
    <property type="molecule type" value="mRNA"/>
</dbReference>
<dbReference type="FunFam" id="3.30.40.10:FF:000824">
    <property type="entry name" value="E3 ubiquitin-protein ligase RNF13"/>
    <property type="match status" value="1"/>
</dbReference>
<accession>A0A2P2HXG3</accession>
<keyword evidence="5" id="KW-0862">Zinc</keyword>
<feature type="region of interest" description="Disordered" evidence="9">
    <location>
        <begin position="287"/>
        <end position="391"/>
    </location>
</feature>
<evidence type="ECO:0000313" key="13">
    <source>
        <dbReference type="EMBL" id="LAB66286.1"/>
    </source>
</evidence>
<evidence type="ECO:0000256" key="1">
    <source>
        <dbReference type="ARBA" id="ARBA00004370"/>
    </source>
</evidence>
<dbReference type="PROSITE" id="PS50089">
    <property type="entry name" value="ZF_RING_2"/>
    <property type="match status" value="1"/>
</dbReference>
<dbReference type="InterPro" id="IPR001841">
    <property type="entry name" value="Znf_RING"/>
</dbReference>
<dbReference type="GO" id="GO:0006511">
    <property type="term" value="P:ubiquitin-dependent protein catabolic process"/>
    <property type="evidence" value="ECO:0007669"/>
    <property type="project" value="TreeGrafter"/>
</dbReference>
<dbReference type="GO" id="GO:0008270">
    <property type="term" value="F:zinc ion binding"/>
    <property type="evidence" value="ECO:0007669"/>
    <property type="project" value="UniProtKB-KW"/>
</dbReference>
<keyword evidence="4 8" id="KW-0863">Zinc-finger</keyword>
<feature type="compositionally biased region" description="Basic and acidic residues" evidence="9">
    <location>
        <begin position="484"/>
        <end position="499"/>
    </location>
</feature>
<dbReference type="Pfam" id="PF13639">
    <property type="entry name" value="zf-RING_2"/>
    <property type="match status" value="1"/>
</dbReference>
<dbReference type="PANTHER" id="PTHR45931">
    <property type="entry name" value="SI:CH211-59O9.10"/>
    <property type="match status" value="1"/>
</dbReference>
<feature type="compositionally biased region" description="Basic residues" evidence="9">
    <location>
        <begin position="429"/>
        <end position="439"/>
    </location>
</feature>
<feature type="transmembrane region" description="Helical" evidence="10">
    <location>
        <begin position="181"/>
        <end position="205"/>
    </location>
</feature>
<evidence type="ECO:0000256" key="9">
    <source>
        <dbReference type="SAM" id="MobiDB-lite"/>
    </source>
</evidence>
<keyword evidence="7 10" id="KW-0472">Membrane</keyword>
<evidence type="ECO:0000256" key="11">
    <source>
        <dbReference type="SAM" id="SignalP"/>
    </source>
</evidence>
<evidence type="ECO:0000256" key="2">
    <source>
        <dbReference type="ARBA" id="ARBA00022692"/>
    </source>
</evidence>
<dbReference type="Gene3D" id="3.50.30.30">
    <property type="match status" value="1"/>
</dbReference>
<feature type="domain" description="RING-type" evidence="12">
    <location>
        <begin position="238"/>
        <end position="280"/>
    </location>
</feature>
<sequence>MAANTNTITRVALLLGFLCLSAWPSAADVFVIDRIGNKTVDIMADMPSVFGPQLSSSGMKGLLHISWPIHACGRVHRPPPLPEDVHQSYARWIALVQRNNCTYAAKVANAQAAGYSAVIVMNIGSNFIEPMSAADSDAENITIPSVFIGQSDGDTLDLFFKDYNRYGLILTGDLPFNIQSYLLPFAITVVICFVGMLICMIVKCIRDYRRSLRHRLSWRSLRRLPIHKFRAGDPYEVCAICLDDYLEGDKLRILPCNHGYHSRCIDPWLTKRRRVCPVCKQKVRVGGETAADDTDDDDTDTDRGTNERAPLLQQATRVSAGTFTNNRENPFQRASRHGEERRQRTRSGYGRLEDSIENASDLSDDDSDRRTQQQQSDPQQHDYSNNGHNIAQGSVSSSVAAAAAAMLPGDEEEDHVDQDLDVVTITRTVKKKNKKKRSRKDSSNRRSISSTGGGAEDADDEAAAALVAADYVVQIDPHANNEPAAEKREIVSKEPDQLV</sequence>
<dbReference type="GO" id="GO:0016020">
    <property type="term" value="C:membrane"/>
    <property type="evidence" value="ECO:0007669"/>
    <property type="project" value="UniProtKB-SubCell"/>
</dbReference>
<dbReference type="InterPro" id="IPR013083">
    <property type="entry name" value="Znf_RING/FYVE/PHD"/>
</dbReference>
<feature type="region of interest" description="Disordered" evidence="9">
    <location>
        <begin position="477"/>
        <end position="499"/>
    </location>
</feature>
<keyword evidence="6 10" id="KW-1133">Transmembrane helix</keyword>
<evidence type="ECO:0000256" key="3">
    <source>
        <dbReference type="ARBA" id="ARBA00022723"/>
    </source>
</evidence>
<comment type="subcellular location">
    <subcellularLocation>
        <location evidence="1">Membrane</location>
    </subcellularLocation>
</comment>
<dbReference type="InterPro" id="IPR046450">
    <property type="entry name" value="PA_dom_sf"/>
</dbReference>
<dbReference type="GO" id="GO:0005634">
    <property type="term" value="C:nucleus"/>
    <property type="evidence" value="ECO:0007669"/>
    <property type="project" value="TreeGrafter"/>
</dbReference>
<dbReference type="PANTHER" id="PTHR45931:SF20">
    <property type="entry name" value="RING-TYPE E3 UBIQUITIN TRANSFERASE"/>
    <property type="match status" value="1"/>
</dbReference>
<evidence type="ECO:0000256" key="6">
    <source>
        <dbReference type="ARBA" id="ARBA00022989"/>
    </source>
</evidence>
<organism evidence="13">
    <name type="scientific">Hirondellea gigas</name>
    <dbReference type="NCBI Taxonomy" id="1518452"/>
    <lineage>
        <taxon>Eukaryota</taxon>
        <taxon>Metazoa</taxon>
        <taxon>Ecdysozoa</taxon>
        <taxon>Arthropoda</taxon>
        <taxon>Crustacea</taxon>
        <taxon>Multicrustacea</taxon>
        <taxon>Malacostraca</taxon>
        <taxon>Eumalacostraca</taxon>
        <taxon>Peracarida</taxon>
        <taxon>Amphipoda</taxon>
        <taxon>Amphilochidea</taxon>
        <taxon>Lysianassida</taxon>
        <taxon>Lysianassidira</taxon>
        <taxon>Lysianassoidea</taxon>
        <taxon>Lysianassidae</taxon>
        <taxon>Hirondellea</taxon>
    </lineage>
</organism>
<name>A0A2P2HXG3_9CRUS</name>
<feature type="region of interest" description="Disordered" evidence="9">
    <location>
        <begin position="429"/>
        <end position="460"/>
    </location>
</feature>
<dbReference type="Gene3D" id="3.30.40.10">
    <property type="entry name" value="Zinc/RING finger domain, C3HC4 (zinc finger)"/>
    <property type="match status" value="1"/>
</dbReference>
<protein>
    <submittedName>
        <fullName evidence="13">E3 ubiquitin-protein ligase RNF13-like</fullName>
    </submittedName>
</protein>
<keyword evidence="11" id="KW-0732">Signal</keyword>
<reference evidence="14" key="1">
    <citation type="submission" date="2017-11" db="EMBL/GenBank/DDBJ databases">
        <title>The sensing device of the deep-sea amphipod.</title>
        <authorList>
            <person name="Kobayashi H."/>
            <person name="Nagahama T."/>
            <person name="Arai W."/>
            <person name="Sasagawa Y."/>
            <person name="Umeda M."/>
            <person name="Hayashi T."/>
            <person name="Nikaido I."/>
            <person name="Watanabe H."/>
            <person name="Oguri K."/>
            <person name="Kitazato H."/>
            <person name="Fujioka K."/>
            <person name="Kido Y."/>
            <person name="Takami H."/>
        </authorList>
    </citation>
    <scope>NUCLEOTIDE SEQUENCE</scope>
    <source>
        <tissue evidence="14">Whole body</tissue>
    </source>
</reference>
<feature type="compositionally biased region" description="Acidic residues" evidence="9">
    <location>
        <begin position="290"/>
        <end position="300"/>
    </location>
</feature>
<dbReference type="EMBL" id="IACF01000519">
    <property type="protein sequence ID" value="LAB66286.1"/>
    <property type="molecule type" value="mRNA"/>
</dbReference>
<evidence type="ECO:0000256" key="7">
    <source>
        <dbReference type="ARBA" id="ARBA00023136"/>
    </source>
</evidence>
<evidence type="ECO:0000313" key="14">
    <source>
        <dbReference type="EMBL" id="LAC20400.1"/>
    </source>
</evidence>
<dbReference type="SUPFAM" id="SSF57850">
    <property type="entry name" value="RING/U-box"/>
    <property type="match status" value="1"/>
</dbReference>
<feature type="compositionally biased region" description="Low complexity" evidence="9">
    <location>
        <begin position="372"/>
        <end position="384"/>
    </location>
</feature>
<dbReference type="SUPFAM" id="SSF52025">
    <property type="entry name" value="PA domain"/>
    <property type="match status" value="1"/>
</dbReference>
<evidence type="ECO:0000256" key="5">
    <source>
        <dbReference type="ARBA" id="ARBA00022833"/>
    </source>
</evidence>
<evidence type="ECO:0000256" key="10">
    <source>
        <dbReference type="SAM" id="Phobius"/>
    </source>
</evidence>
<keyword evidence="3" id="KW-0479">Metal-binding</keyword>
<keyword evidence="2 10" id="KW-0812">Transmembrane</keyword>
<feature type="chain" id="PRO_5033764884" evidence="11">
    <location>
        <begin position="28"/>
        <end position="499"/>
    </location>
</feature>